<dbReference type="PANTHER" id="PTHR11188">
    <property type="entry name" value="ARRESTIN DOMAIN CONTAINING PROTEIN"/>
    <property type="match status" value="1"/>
</dbReference>
<dbReference type="Pfam" id="PF00339">
    <property type="entry name" value="Arrestin_N"/>
    <property type="match status" value="1"/>
</dbReference>
<feature type="compositionally biased region" description="Polar residues" evidence="2">
    <location>
        <begin position="381"/>
        <end position="390"/>
    </location>
</feature>
<reference evidence="4" key="2">
    <citation type="submission" date="2025-08" db="UniProtKB">
        <authorList>
            <consortium name="Ensembl"/>
        </authorList>
    </citation>
    <scope>IDENTIFICATION</scope>
</reference>
<dbReference type="Pfam" id="PF02752">
    <property type="entry name" value="Arrestin_C"/>
    <property type="match status" value="1"/>
</dbReference>
<reference evidence="4 5" key="1">
    <citation type="submission" date="2019-04" db="EMBL/GenBank/DDBJ databases">
        <authorList>
            <consortium name="Wellcome Sanger Institute Data Sharing"/>
        </authorList>
    </citation>
    <scope>NUCLEOTIDE SEQUENCE [LARGE SCALE GENOMIC DNA]</scope>
</reference>
<dbReference type="PANTHER" id="PTHR11188:SF135">
    <property type="entry name" value="ARRESTIN DOMAIN CONTAINING 3-LIKE-RELATED"/>
    <property type="match status" value="1"/>
</dbReference>
<reference evidence="4" key="3">
    <citation type="submission" date="2025-09" db="UniProtKB">
        <authorList>
            <consortium name="Ensembl"/>
        </authorList>
    </citation>
    <scope>IDENTIFICATION</scope>
</reference>
<dbReference type="SMART" id="SM01017">
    <property type="entry name" value="Arrestin_C"/>
    <property type="match status" value="1"/>
</dbReference>
<organism evidence="4 5">
    <name type="scientific">Scleropages formosus</name>
    <name type="common">Asian bonytongue</name>
    <name type="synonym">Osteoglossum formosum</name>
    <dbReference type="NCBI Taxonomy" id="113540"/>
    <lineage>
        <taxon>Eukaryota</taxon>
        <taxon>Metazoa</taxon>
        <taxon>Chordata</taxon>
        <taxon>Craniata</taxon>
        <taxon>Vertebrata</taxon>
        <taxon>Euteleostomi</taxon>
        <taxon>Actinopterygii</taxon>
        <taxon>Neopterygii</taxon>
        <taxon>Teleostei</taxon>
        <taxon>Osteoglossocephala</taxon>
        <taxon>Osteoglossomorpha</taxon>
        <taxon>Osteoglossiformes</taxon>
        <taxon>Osteoglossidae</taxon>
        <taxon>Scleropages</taxon>
    </lineage>
</organism>
<dbReference type="InterPro" id="IPR011022">
    <property type="entry name" value="Arrestin_C-like"/>
</dbReference>
<dbReference type="GO" id="GO:0005886">
    <property type="term" value="C:plasma membrane"/>
    <property type="evidence" value="ECO:0007669"/>
    <property type="project" value="TreeGrafter"/>
</dbReference>
<gene>
    <name evidence="4" type="primary">LOC108938360</name>
</gene>
<keyword evidence="5" id="KW-1185">Reference proteome</keyword>
<dbReference type="InterPro" id="IPR014756">
    <property type="entry name" value="Ig_E-set"/>
</dbReference>
<dbReference type="InterPro" id="IPR011021">
    <property type="entry name" value="Arrestin-like_N"/>
</dbReference>
<dbReference type="SUPFAM" id="SSF81296">
    <property type="entry name" value="E set domains"/>
    <property type="match status" value="2"/>
</dbReference>
<protein>
    <recommendedName>
        <fullName evidence="3">Arrestin C-terminal-like domain-containing protein</fullName>
    </recommendedName>
</protein>
<proteinExistence type="inferred from homology"/>
<dbReference type="GeneTree" id="ENSGT00940000164012"/>
<dbReference type="AlphaFoldDB" id="A0A8C9S0G6"/>
<accession>A0A8C9S0G6</accession>
<evidence type="ECO:0000256" key="2">
    <source>
        <dbReference type="SAM" id="MobiDB-lite"/>
    </source>
</evidence>
<dbReference type="GO" id="GO:0005737">
    <property type="term" value="C:cytoplasm"/>
    <property type="evidence" value="ECO:0007669"/>
    <property type="project" value="TreeGrafter"/>
</dbReference>
<dbReference type="Ensembl" id="ENSSFOT00015026163.2">
    <property type="protein sequence ID" value="ENSSFOP00015025878.2"/>
    <property type="gene ID" value="ENSSFOG00015016595.2"/>
</dbReference>
<evidence type="ECO:0000313" key="4">
    <source>
        <dbReference type="Ensembl" id="ENSSFOP00015025878.2"/>
    </source>
</evidence>
<dbReference type="InterPro" id="IPR050357">
    <property type="entry name" value="Arrestin_domain-protein"/>
</dbReference>
<dbReference type="Proteomes" id="UP000694397">
    <property type="component" value="Chromosome 17"/>
</dbReference>
<evidence type="ECO:0000256" key="1">
    <source>
        <dbReference type="ARBA" id="ARBA00005298"/>
    </source>
</evidence>
<feature type="region of interest" description="Disordered" evidence="2">
    <location>
        <begin position="333"/>
        <end position="357"/>
    </location>
</feature>
<dbReference type="Gene3D" id="2.60.40.640">
    <property type="match status" value="2"/>
</dbReference>
<sequence length="417" mass="45635">MLGSIKSVSISYDAINESNSFSSGDRIAGRVVVEVAKEVEVTRLAVKAKGEAYVSWSEKHGDDEDSYWARERYFKVKQLLVADRKDDGDDLSAPTSGLPYDPGTRVYPFSLQIPEGNFPSSFKGVHGYITYTLEAKLSRSMRIPSGAKAEFTIYSKPSMNTNQLMEPLFGAVQKKMKFFTSGTVSMNVTVDKAGYVQGEKLNISAEVENNSSRTLKPKFSLDQKQSFFAQRSSEIVRKSIFKEIGEPIPPSAQKIVQKELIIPPDLPASILNCSLLKVEYILKVYLDVPYARDPEVEFPLVILPNTYAFGPVTASNVAIGFEPFQGWHSQLSHVAPGLGQPQNTPAAQPPGALGHGESELNLATQGARLKGEGTHPAGDASPSQGTASRTRTADPPQSRPRTNPLRRCTPLFYLKSA</sequence>
<evidence type="ECO:0000313" key="5">
    <source>
        <dbReference type="Proteomes" id="UP000694397"/>
    </source>
</evidence>
<dbReference type="GO" id="GO:0015031">
    <property type="term" value="P:protein transport"/>
    <property type="evidence" value="ECO:0007669"/>
    <property type="project" value="TreeGrafter"/>
</dbReference>
<evidence type="ECO:0000259" key="3">
    <source>
        <dbReference type="SMART" id="SM01017"/>
    </source>
</evidence>
<feature type="domain" description="Arrestin C-terminal-like" evidence="3">
    <location>
        <begin position="180"/>
        <end position="305"/>
    </location>
</feature>
<feature type="region of interest" description="Disordered" evidence="2">
    <location>
        <begin position="369"/>
        <end position="409"/>
    </location>
</feature>
<dbReference type="InterPro" id="IPR014752">
    <property type="entry name" value="Arrestin-like_C"/>
</dbReference>
<name>A0A8C9S0G6_SCLFO</name>
<dbReference type="GO" id="GO:0007399">
    <property type="term" value="P:nervous system development"/>
    <property type="evidence" value="ECO:0007669"/>
    <property type="project" value="UniProtKB-ARBA"/>
</dbReference>
<dbReference type="OrthoDB" id="2333384at2759"/>
<comment type="similarity">
    <text evidence="1">Belongs to the arrestin family.</text>
</comment>